<feature type="compositionally biased region" description="Acidic residues" evidence="1">
    <location>
        <begin position="960"/>
        <end position="974"/>
    </location>
</feature>
<feature type="compositionally biased region" description="Pro residues" evidence="1">
    <location>
        <begin position="356"/>
        <end position="368"/>
    </location>
</feature>
<gene>
    <name evidence="2" type="ORF">Asi03nite_20490</name>
</gene>
<proteinExistence type="predicted"/>
<feature type="region of interest" description="Disordered" evidence="1">
    <location>
        <begin position="29"/>
        <end position="403"/>
    </location>
</feature>
<feature type="region of interest" description="Disordered" evidence="1">
    <location>
        <begin position="712"/>
        <end position="759"/>
    </location>
</feature>
<dbReference type="SUPFAM" id="SSF48452">
    <property type="entry name" value="TPR-like"/>
    <property type="match status" value="1"/>
</dbReference>
<feature type="compositionally biased region" description="Basic and acidic residues" evidence="1">
    <location>
        <begin position="487"/>
        <end position="500"/>
    </location>
</feature>
<dbReference type="InterPro" id="IPR032774">
    <property type="entry name" value="WG_beta_rep"/>
</dbReference>
<comment type="caution">
    <text evidence="2">The sequence shown here is derived from an EMBL/GenBank/DDBJ whole genome shotgun (WGS) entry which is preliminary data.</text>
</comment>
<protein>
    <recommendedName>
        <fullName evidence="4">WG repeat protein</fullName>
    </recommendedName>
</protein>
<feature type="compositionally biased region" description="Low complexity" evidence="1">
    <location>
        <begin position="186"/>
        <end position="209"/>
    </location>
</feature>
<name>A0A919N511_9ACTN</name>
<evidence type="ECO:0000313" key="2">
    <source>
        <dbReference type="EMBL" id="GIF04511.1"/>
    </source>
</evidence>
<feature type="compositionally biased region" description="Low complexity" evidence="1">
    <location>
        <begin position="328"/>
        <end position="355"/>
    </location>
</feature>
<feature type="compositionally biased region" description="Low complexity" evidence="1">
    <location>
        <begin position="369"/>
        <end position="385"/>
    </location>
</feature>
<dbReference type="EMBL" id="BOMW01000019">
    <property type="protein sequence ID" value="GIF04511.1"/>
    <property type="molecule type" value="Genomic_DNA"/>
</dbReference>
<accession>A0A919N511</accession>
<dbReference type="Proteomes" id="UP000629619">
    <property type="component" value="Unassembled WGS sequence"/>
</dbReference>
<feature type="compositionally biased region" description="Low complexity" evidence="1">
    <location>
        <begin position="55"/>
        <end position="65"/>
    </location>
</feature>
<feature type="compositionally biased region" description="Low complexity" evidence="1">
    <location>
        <begin position="998"/>
        <end position="1035"/>
    </location>
</feature>
<dbReference type="SMART" id="SM00028">
    <property type="entry name" value="TPR"/>
    <property type="match status" value="2"/>
</dbReference>
<organism evidence="2 3">
    <name type="scientific">Actinoplanes siamensis</name>
    <dbReference type="NCBI Taxonomy" id="1223317"/>
    <lineage>
        <taxon>Bacteria</taxon>
        <taxon>Bacillati</taxon>
        <taxon>Actinomycetota</taxon>
        <taxon>Actinomycetes</taxon>
        <taxon>Micromonosporales</taxon>
        <taxon>Micromonosporaceae</taxon>
        <taxon>Actinoplanes</taxon>
    </lineage>
</organism>
<keyword evidence="3" id="KW-1185">Reference proteome</keyword>
<feature type="compositionally biased region" description="Low complexity" evidence="1">
    <location>
        <begin position="719"/>
        <end position="732"/>
    </location>
</feature>
<feature type="compositionally biased region" description="Basic and acidic residues" evidence="1">
    <location>
        <begin position="77"/>
        <end position="107"/>
    </location>
</feature>
<feature type="compositionally biased region" description="Low complexity" evidence="1">
    <location>
        <begin position="1087"/>
        <end position="1175"/>
    </location>
</feature>
<feature type="region of interest" description="Disordered" evidence="1">
    <location>
        <begin position="943"/>
        <end position="1233"/>
    </location>
</feature>
<reference evidence="2" key="1">
    <citation type="submission" date="2021-01" db="EMBL/GenBank/DDBJ databases">
        <title>Whole genome shotgun sequence of Actinoplanes siamensis NBRC 109076.</title>
        <authorList>
            <person name="Komaki H."/>
            <person name="Tamura T."/>
        </authorList>
    </citation>
    <scope>NUCLEOTIDE SEQUENCE</scope>
    <source>
        <strain evidence="2">NBRC 109076</strain>
    </source>
</reference>
<feature type="region of interest" description="Disordered" evidence="1">
    <location>
        <begin position="604"/>
        <end position="654"/>
    </location>
</feature>
<dbReference type="Gene3D" id="1.25.40.10">
    <property type="entry name" value="Tetratricopeptide repeat domain"/>
    <property type="match status" value="1"/>
</dbReference>
<feature type="compositionally biased region" description="Low complexity" evidence="1">
    <location>
        <begin position="270"/>
        <end position="283"/>
    </location>
</feature>
<evidence type="ECO:0000313" key="3">
    <source>
        <dbReference type="Proteomes" id="UP000629619"/>
    </source>
</evidence>
<feature type="region of interest" description="Disordered" evidence="1">
    <location>
        <begin position="780"/>
        <end position="835"/>
    </location>
</feature>
<feature type="compositionally biased region" description="Basic and acidic residues" evidence="1">
    <location>
        <begin position="1217"/>
        <end position="1233"/>
    </location>
</feature>
<evidence type="ECO:0008006" key="4">
    <source>
        <dbReference type="Google" id="ProtNLM"/>
    </source>
</evidence>
<evidence type="ECO:0000256" key="1">
    <source>
        <dbReference type="SAM" id="MobiDB-lite"/>
    </source>
</evidence>
<dbReference type="InterPro" id="IPR011990">
    <property type="entry name" value="TPR-like_helical_dom_sf"/>
</dbReference>
<feature type="region of interest" description="Disordered" evidence="1">
    <location>
        <begin position="469"/>
        <end position="559"/>
    </location>
</feature>
<feature type="compositionally biased region" description="Low complexity" evidence="1">
    <location>
        <begin position="1055"/>
        <end position="1065"/>
    </location>
</feature>
<sequence>MNGWSSRPGAEGWDDEPAWVYEITWEWEPLPGQRYPGDPGRRKAVYTPVSETPHGSSGAAPVSSAPGGGAPQGRGRVPAEDPQRYGGGRRDSRDEASWNRPYGDQRRGAAAVYGRGAPSVPVNPGSVPGSSAPVSPGRPASGPVSPGRSGAAGAARVPRPDGPAPRGPEGWGQQPGPQPQQPGPQPQQQWGRPGPGAGQPVRGGAAAPGAPVPPPPSQSRFGAQGGFAGRPEQESGFPQRRPMPEQEGGFPQRRPAPEQEGGLPQRRPMPEQGGPRTGPGPRQVSPAGPTYGSARPAPPSAFPARRDAGRTPEAPFDLRPVPQERNSPAPARPAAQPTRVTPQQPVVPPAAVYPGAPLPPGYTPPPAQAHPGQAPAHPGQGRPGTAPRPGPAPVHPVSGVASAPVSGIASAPVSGMAPAPVSGMAPAPVSGIASAPVPGQGPAAGAAPVSGIAGWRAAGVPEQELGQGQFAHGQVQPGQPAGASFPSEERTQAIDPRRAVSDMPFAGPEAPATPQSFAEAEAPATPQSFAGVERPVTGLPLGEGTPQPAGAAEPATEPRGLGWLLSMSGLGAETPVPETSPLADPEIVVEAEPARPAGWFIAEAEAASDAESPGAESEAAAQNSAPQAAPAEVAAAPTASPDAAAAQTAPARTGQAEVVAASDAEITHARLTVPMPDDAEITQTRLTIEGPEPSALEVTQARLALEDVPAAGDWEESTSEAAEPEMASPAGPVGHHSHARVEELQESPLGNENPGGDIPEWIAAAHAGFGRHERAEVFERPGRHEQPETERAAGAHEAADQASPGEPEPAELVPVSGAGVPLAEPTPGDVAVPTESADEIVLVRDLVEEPVSAVPATAPVDQPVSPAPAADLPAQPASPAPAPDLPAQPASPAPTPDLVARPVSGVGGSEVGTEDAEIAERPVSPVSGFAGQLAGAEVDVSIPGWPPAVAEPVATTDKPDEADPATTDEPDEGDPAGAREPDEGDSAAAGELDEDGPAAAAEVAWTASAPKDGGVSAGTASAGAGPASGDAHGSSEPGSVAAHHHSGTEPVIALADDTATETTAAVPPIVEEPVAGGTDRESASVDGDTSATGSAETADTAAETPAAAGTAEPAGVPEAPAASEVADTADTAAETPAASQVADTADTAAEAPATSQVAETTGTVAETPVATEAAGIVDGPVADPDVRTVASGSEPAAADGSDQEPGPRLGEAAIEPIRQRRDQRAPADRRRADPEEILAAYPWMFDPRTLREQIDEPDRLWDLIDRLTDRLEFAERDNVRAGLLSLRAVVSRVLGELDDALADGREALRHAEASGEARTVSITQTRLAHVLQWRGEFGEADRLYARADSPELPARVRAEIRELAGRSAFEQGRLLEAVNHFERALDLCQGGDPELVERIELALDVISRRSGDGWGPYPRSREELLNLPPAPVPLRDDGTNLWGYAAAVEPRYAQAQPFAEGVAWVRRPESPAWELIDASGAVLIGADSGYLAAGGFAEGVAWVTRDAEGGWFAIDRNERLIVPGGFEDVRPFRNGLALFRRGGAWGAVDKHGRIAVQPKYRQFATVLSTGGPVDGFSDTGFAVVDAGTGFGVVDRAGQQVLAPVHKAVVLHPSAFLIADEAGRWGAVDRQGQLLVETRYVERADAVEEIGRARPDRRPVL</sequence>
<feature type="compositionally biased region" description="Pro residues" evidence="1">
    <location>
        <begin position="176"/>
        <end position="185"/>
    </location>
</feature>
<dbReference type="InterPro" id="IPR019734">
    <property type="entry name" value="TPR_rpt"/>
</dbReference>
<dbReference type="PANTHER" id="PTHR37841:SF1">
    <property type="entry name" value="DUF3298 DOMAIN-CONTAINING PROTEIN"/>
    <property type="match status" value="1"/>
</dbReference>
<dbReference type="Pfam" id="PF14903">
    <property type="entry name" value="WG_beta_rep"/>
    <property type="match status" value="2"/>
</dbReference>
<feature type="compositionally biased region" description="Low complexity" evidence="1">
    <location>
        <begin position="108"/>
        <end position="157"/>
    </location>
</feature>
<feature type="region of interest" description="Disordered" evidence="1">
    <location>
        <begin position="857"/>
        <end position="923"/>
    </location>
</feature>
<dbReference type="PANTHER" id="PTHR37841">
    <property type="entry name" value="GLR2918 PROTEIN"/>
    <property type="match status" value="1"/>
</dbReference>
<feature type="compositionally biased region" description="Basic and acidic residues" evidence="1">
    <location>
        <begin position="780"/>
        <end position="799"/>
    </location>
</feature>
<feature type="compositionally biased region" description="Pro residues" evidence="1">
    <location>
        <begin position="876"/>
        <end position="895"/>
    </location>
</feature>